<dbReference type="AlphaFoldDB" id="A0A7V2T1N8"/>
<reference evidence="2" key="1">
    <citation type="journal article" date="2020" name="mSystems">
        <title>Genome- and Community-Level Interaction Insights into Carbon Utilization and Element Cycling Functions of Hydrothermarchaeota in Hydrothermal Sediment.</title>
        <authorList>
            <person name="Zhou Z."/>
            <person name="Liu Y."/>
            <person name="Xu W."/>
            <person name="Pan J."/>
            <person name="Luo Z.H."/>
            <person name="Li M."/>
        </authorList>
    </citation>
    <scope>NUCLEOTIDE SEQUENCE [LARGE SCALE GENOMIC DNA]</scope>
    <source>
        <strain evidence="2">HyVt-493</strain>
    </source>
</reference>
<feature type="transmembrane region" description="Helical" evidence="1">
    <location>
        <begin position="50"/>
        <end position="71"/>
    </location>
</feature>
<gene>
    <name evidence="2" type="ORF">ENJ51_09455</name>
</gene>
<evidence type="ECO:0000313" key="2">
    <source>
        <dbReference type="EMBL" id="HFC93025.1"/>
    </source>
</evidence>
<dbReference type="EMBL" id="DRMS01000353">
    <property type="protein sequence ID" value="HFC93025.1"/>
    <property type="molecule type" value="Genomic_DNA"/>
</dbReference>
<keyword evidence="1" id="KW-0812">Transmembrane</keyword>
<keyword evidence="1" id="KW-0472">Membrane</keyword>
<comment type="caution">
    <text evidence="2">The sequence shown here is derived from an EMBL/GenBank/DDBJ whole genome shotgun (WGS) entry which is preliminary data.</text>
</comment>
<sequence length="367" mass="41777">MEYLATIIFISPLAILKALTAKHDLLTIPWVEVYKKPIYFGGIKEIKRGAIYLVAWIIASVTISLIVAFTLKNSSEIAKYVYDYIGYDNENVGTAGLITIVVFNIALYLHLVSKTKYIVKKRIKDLPPTISNKKINKPENYEMPDNKKEAIRFLLRKIYYLVPYLLSHIYRFFYCESSHLVHGAARLTFDKYGKEIILNFFESHLANSKDSDLAKLSTSLIDAKMEGYDRALALLEMKIELKGYNSTNKYIQNYIKKLRAEPQFEIERRSSIRKQPALIKEIKFINSGTSHLGTIPEYCSDFSGLYLATKTSINPNQVITLVVGDQMCEAIIVHKNVLTTYQKTYSGCGVKITSENAKSILSEQLCA</sequence>
<proteinExistence type="predicted"/>
<organism evidence="2">
    <name type="scientific">Leucothrix mucor</name>
    <dbReference type="NCBI Taxonomy" id="45248"/>
    <lineage>
        <taxon>Bacteria</taxon>
        <taxon>Pseudomonadati</taxon>
        <taxon>Pseudomonadota</taxon>
        <taxon>Gammaproteobacteria</taxon>
        <taxon>Thiotrichales</taxon>
        <taxon>Thiotrichaceae</taxon>
        <taxon>Leucothrix</taxon>
    </lineage>
</organism>
<accession>A0A7V2T1N8</accession>
<dbReference type="Proteomes" id="UP000885750">
    <property type="component" value="Unassembled WGS sequence"/>
</dbReference>
<evidence type="ECO:0000256" key="1">
    <source>
        <dbReference type="SAM" id="Phobius"/>
    </source>
</evidence>
<keyword evidence="1" id="KW-1133">Transmembrane helix</keyword>
<name>A0A7V2T1N8_LEUMU</name>
<feature type="transmembrane region" description="Helical" evidence="1">
    <location>
        <begin position="91"/>
        <end position="112"/>
    </location>
</feature>
<protein>
    <submittedName>
        <fullName evidence="2">Uncharacterized protein</fullName>
    </submittedName>
</protein>